<protein>
    <submittedName>
        <fullName evidence="1">Uncharacterized protein</fullName>
    </submittedName>
</protein>
<reference evidence="1 2" key="1">
    <citation type="submission" date="2016-10" db="EMBL/GenBank/DDBJ databases">
        <authorList>
            <person name="de Groot N.N."/>
        </authorList>
    </citation>
    <scope>NUCLEOTIDE SEQUENCE [LARGE SCALE GENOMIC DNA]</scope>
    <source>
        <strain evidence="1 2">CPCC 100156</strain>
    </source>
</reference>
<dbReference type="EMBL" id="FMZX01000045">
    <property type="protein sequence ID" value="SDE50342.1"/>
    <property type="molecule type" value="Genomic_DNA"/>
</dbReference>
<name>A0A1G7DFN4_9PROT</name>
<dbReference type="RefSeq" id="WP_090665276.1">
    <property type="nucleotide sequence ID" value="NZ_FMZX01000045.1"/>
</dbReference>
<gene>
    <name evidence="1" type="ORF">SAMN04487779_10452</name>
</gene>
<sequence>MNATDPVALLAAALAGLDPEAQADVLEDMLQAHIQACHRTAPDMPSEEIHRLFSLLARAALALLDETREARQRQ</sequence>
<organism evidence="1 2">
    <name type="scientific">Belnapia rosea</name>
    <dbReference type="NCBI Taxonomy" id="938405"/>
    <lineage>
        <taxon>Bacteria</taxon>
        <taxon>Pseudomonadati</taxon>
        <taxon>Pseudomonadota</taxon>
        <taxon>Alphaproteobacteria</taxon>
        <taxon>Acetobacterales</taxon>
        <taxon>Roseomonadaceae</taxon>
        <taxon>Belnapia</taxon>
    </lineage>
</organism>
<accession>A0A1G7DFN4</accession>
<evidence type="ECO:0000313" key="2">
    <source>
        <dbReference type="Proteomes" id="UP000198925"/>
    </source>
</evidence>
<keyword evidence="2" id="KW-1185">Reference proteome</keyword>
<proteinExistence type="predicted"/>
<dbReference type="Proteomes" id="UP000198925">
    <property type="component" value="Unassembled WGS sequence"/>
</dbReference>
<evidence type="ECO:0000313" key="1">
    <source>
        <dbReference type="EMBL" id="SDE50342.1"/>
    </source>
</evidence>
<dbReference type="AlphaFoldDB" id="A0A1G7DFN4"/>